<feature type="signal peptide" evidence="1">
    <location>
        <begin position="1"/>
        <end position="20"/>
    </location>
</feature>
<evidence type="ECO:0000256" key="1">
    <source>
        <dbReference type="SAM" id="SignalP"/>
    </source>
</evidence>
<sequence length="205" mass="23561">MRIRSLLFFFTALASITAQAQKAHWAVPDFAVAQYAGSIGYFSAGAGYDVFRSKARFSAHYGYVPENRGGRVNVISTKLFFKPMTLTVWNRVRMNPIDIGLMASYNDHNKAESTGPEGDRHKGYYWWNPALRMHFAMESSVTYEFKKGHSLRAITGYIEYNSNELYFVSFLRDINTIRLSDVVKVGTGFRIYFNERKEARSQKKD</sequence>
<feature type="chain" id="PRO_5042831289" description="Outer membrane protein beta-barrel domain-containing protein" evidence="1">
    <location>
        <begin position="21"/>
        <end position="205"/>
    </location>
</feature>
<dbReference type="Proteomes" id="UP001319200">
    <property type="component" value="Unassembled WGS sequence"/>
</dbReference>
<dbReference type="EMBL" id="JAHESF010000046">
    <property type="protein sequence ID" value="MBT1700684.1"/>
    <property type="molecule type" value="Genomic_DNA"/>
</dbReference>
<keyword evidence="3" id="KW-1185">Reference proteome</keyword>
<evidence type="ECO:0000313" key="2">
    <source>
        <dbReference type="EMBL" id="MBT1700684.1"/>
    </source>
</evidence>
<dbReference type="RefSeq" id="WP_254169372.1">
    <property type="nucleotide sequence ID" value="NZ_JAHESF010000046.1"/>
</dbReference>
<gene>
    <name evidence="2" type="ORF">KK083_27590</name>
</gene>
<evidence type="ECO:0008006" key="4">
    <source>
        <dbReference type="Google" id="ProtNLM"/>
    </source>
</evidence>
<name>A0AAP2DSI0_9BACT</name>
<evidence type="ECO:0000313" key="3">
    <source>
        <dbReference type="Proteomes" id="UP001319200"/>
    </source>
</evidence>
<proteinExistence type="predicted"/>
<dbReference type="AlphaFoldDB" id="A0AAP2DSI0"/>
<keyword evidence="1" id="KW-0732">Signal</keyword>
<comment type="caution">
    <text evidence="2">The sequence shown here is derived from an EMBL/GenBank/DDBJ whole genome shotgun (WGS) entry which is preliminary data.</text>
</comment>
<protein>
    <recommendedName>
        <fullName evidence="4">Outer membrane protein beta-barrel domain-containing protein</fullName>
    </recommendedName>
</protein>
<organism evidence="2 3">
    <name type="scientific">Chryseosolibacter histidini</name>
    <dbReference type="NCBI Taxonomy" id="2782349"/>
    <lineage>
        <taxon>Bacteria</taxon>
        <taxon>Pseudomonadati</taxon>
        <taxon>Bacteroidota</taxon>
        <taxon>Cytophagia</taxon>
        <taxon>Cytophagales</taxon>
        <taxon>Chryseotaleaceae</taxon>
        <taxon>Chryseosolibacter</taxon>
    </lineage>
</organism>
<accession>A0AAP2DSI0</accession>
<reference evidence="2 3" key="1">
    <citation type="submission" date="2021-05" db="EMBL/GenBank/DDBJ databases">
        <title>A Polyphasic approach of four new species of the genus Ohtaekwangia: Ohtaekwangia histidinii sp. nov., Ohtaekwangia cretensis sp. nov., Ohtaekwangia indiensis sp. nov., Ohtaekwangia reichenbachii sp. nov. from diverse environment.</title>
        <authorList>
            <person name="Octaviana S."/>
        </authorList>
    </citation>
    <scope>NUCLEOTIDE SEQUENCE [LARGE SCALE GENOMIC DNA]</scope>
    <source>
        <strain evidence="2 3">PWU4</strain>
    </source>
</reference>